<dbReference type="InterPro" id="IPR014905">
    <property type="entry name" value="HIRAN"/>
</dbReference>
<dbReference type="SMART" id="SM00910">
    <property type="entry name" value="HIRAN"/>
    <property type="match status" value="1"/>
</dbReference>
<gene>
    <name evidence="5" type="ORF">PECAL_4P25570</name>
</gene>
<keyword evidence="2" id="KW-0378">Hydrolase</keyword>
<keyword evidence="1" id="KW-0479">Metal-binding</keyword>
<dbReference type="GO" id="GO:0003676">
    <property type="term" value="F:nucleic acid binding"/>
    <property type="evidence" value="ECO:0007669"/>
    <property type="project" value="InterPro"/>
</dbReference>
<dbReference type="AlphaFoldDB" id="A0A8J2SQI1"/>
<evidence type="ECO:0000256" key="3">
    <source>
        <dbReference type="SAM" id="MobiDB-lite"/>
    </source>
</evidence>
<evidence type="ECO:0000313" key="5">
    <source>
        <dbReference type="EMBL" id="CAH0375231.1"/>
    </source>
</evidence>
<evidence type="ECO:0000313" key="6">
    <source>
        <dbReference type="Proteomes" id="UP000789595"/>
    </source>
</evidence>
<feature type="compositionally biased region" description="Basic residues" evidence="3">
    <location>
        <begin position="1"/>
        <end position="11"/>
    </location>
</feature>
<dbReference type="GO" id="GO:0008270">
    <property type="term" value="F:zinc ion binding"/>
    <property type="evidence" value="ECO:0007669"/>
    <property type="project" value="InterPro"/>
</dbReference>
<dbReference type="Proteomes" id="UP000789595">
    <property type="component" value="Unassembled WGS sequence"/>
</dbReference>
<dbReference type="GO" id="GO:0016818">
    <property type="term" value="F:hydrolase activity, acting on acid anhydrides, in phosphorus-containing anhydrides"/>
    <property type="evidence" value="ECO:0007669"/>
    <property type="project" value="InterPro"/>
</dbReference>
<feature type="region of interest" description="Disordered" evidence="3">
    <location>
        <begin position="1"/>
        <end position="102"/>
    </location>
</feature>
<proteinExistence type="predicted"/>
<dbReference type="Pfam" id="PF08797">
    <property type="entry name" value="HIRAN"/>
    <property type="match status" value="1"/>
</dbReference>
<keyword evidence="6" id="KW-1185">Reference proteome</keyword>
<sequence length="597" mass="63679">MKRGSNTRRFRIPTPTQKKSKTSPATTPASSGSDEASLLARLQPSDARPAAEAPRGFKTAALVAATPPSDEPPAPEEPARESSPTNVASPAAPPAQDENAATTSLELQVVGLRYRDGHRFLREGAAVTLRREPNEHDANAIEAWIPGDLAPVQLGFLRRGAAAALAPLIDEGVVTIASCVCCAAEEDAFDVLAVTTLRGPAAVLAGLASALDVGEASLTASRRDCEDAVRWAERHGDAPTARLDWDPATGATVRDGSVVRDYRAPGDAVPLGWVPYGDVGTVDAEERSAASWPPADAALAKLGLAPAEDARWYASLGLRPPRDWTVAGPLDNLASTTRDVRKIRDKLDGAIHGAGGCFIDSFLDEIRARVAETSFWCRDSDFEAERDAEQSEKLVACIGAPMVIGDATARLLKARRHDDLSRKMCRALGVVYAAAHLCPVAAPGFNSLIISARRRGSGFWWHQDQVPQQKAQTTLAPRQAVATLILYEKAQTDSGADCVRWKPVQNWEDSGLERKLGAARTLPTTDALVHLQREGLQPHAKHAVHHTPGAPPRTGARIVVTARIAKLDAWDAVDVPAVREMPAIGPDGDVTLPLVWG</sequence>
<dbReference type="EMBL" id="CAKKNE010000004">
    <property type="protein sequence ID" value="CAH0375231.1"/>
    <property type="molecule type" value="Genomic_DNA"/>
</dbReference>
<evidence type="ECO:0000256" key="2">
    <source>
        <dbReference type="ARBA" id="ARBA00022801"/>
    </source>
</evidence>
<organism evidence="5 6">
    <name type="scientific">Pelagomonas calceolata</name>
    <dbReference type="NCBI Taxonomy" id="35677"/>
    <lineage>
        <taxon>Eukaryota</taxon>
        <taxon>Sar</taxon>
        <taxon>Stramenopiles</taxon>
        <taxon>Ochrophyta</taxon>
        <taxon>Pelagophyceae</taxon>
        <taxon>Pelagomonadales</taxon>
        <taxon>Pelagomonadaceae</taxon>
        <taxon>Pelagomonas</taxon>
    </lineage>
</organism>
<protein>
    <recommendedName>
        <fullName evidence="4">HIRAN domain-containing protein</fullName>
    </recommendedName>
</protein>
<feature type="domain" description="HIRAN" evidence="4">
    <location>
        <begin position="102"/>
        <end position="201"/>
    </location>
</feature>
<comment type="caution">
    <text evidence="5">The sequence shown here is derived from an EMBL/GenBank/DDBJ whole genome shotgun (WGS) entry which is preliminary data.</text>
</comment>
<name>A0A8J2SQI1_9STRA</name>
<feature type="compositionally biased region" description="Low complexity" evidence="3">
    <location>
        <begin position="13"/>
        <end position="31"/>
    </location>
</feature>
<evidence type="ECO:0000256" key="1">
    <source>
        <dbReference type="ARBA" id="ARBA00022723"/>
    </source>
</evidence>
<accession>A0A8J2SQI1</accession>
<reference evidence="5" key="1">
    <citation type="submission" date="2021-11" db="EMBL/GenBank/DDBJ databases">
        <authorList>
            <consortium name="Genoscope - CEA"/>
            <person name="William W."/>
        </authorList>
    </citation>
    <scope>NUCLEOTIDE SEQUENCE</scope>
</reference>
<evidence type="ECO:0000259" key="4">
    <source>
        <dbReference type="SMART" id="SM00910"/>
    </source>
</evidence>
<dbReference type="Gene3D" id="3.30.70.2330">
    <property type="match status" value="1"/>
</dbReference>